<organism evidence="1 2">
    <name type="scientific">Catharanthus roseus</name>
    <name type="common">Madagascar periwinkle</name>
    <name type="synonym">Vinca rosea</name>
    <dbReference type="NCBI Taxonomy" id="4058"/>
    <lineage>
        <taxon>Eukaryota</taxon>
        <taxon>Viridiplantae</taxon>
        <taxon>Streptophyta</taxon>
        <taxon>Embryophyta</taxon>
        <taxon>Tracheophyta</taxon>
        <taxon>Spermatophyta</taxon>
        <taxon>Magnoliopsida</taxon>
        <taxon>eudicotyledons</taxon>
        <taxon>Gunneridae</taxon>
        <taxon>Pentapetalae</taxon>
        <taxon>asterids</taxon>
        <taxon>lamiids</taxon>
        <taxon>Gentianales</taxon>
        <taxon>Apocynaceae</taxon>
        <taxon>Rauvolfioideae</taxon>
        <taxon>Vinceae</taxon>
        <taxon>Catharanthinae</taxon>
        <taxon>Catharanthus</taxon>
    </lineage>
</organism>
<gene>
    <name evidence="1" type="ORF">M9H77_35749</name>
</gene>
<evidence type="ECO:0000313" key="1">
    <source>
        <dbReference type="EMBL" id="KAI5649744.1"/>
    </source>
</evidence>
<dbReference type="Proteomes" id="UP001060085">
    <property type="component" value="Linkage Group LG08"/>
</dbReference>
<keyword evidence="2" id="KW-1185">Reference proteome</keyword>
<comment type="caution">
    <text evidence="1">The sequence shown here is derived from an EMBL/GenBank/DDBJ whole genome shotgun (WGS) entry which is preliminary data.</text>
</comment>
<protein>
    <submittedName>
        <fullName evidence="1">Uncharacterized protein</fullName>
    </submittedName>
</protein>
<name>A0ACB9ZPW4_CATRO</name>
<reference evidence="2" key="1">
    <citation type="journal article" date="2023" name="Nat. Plants">
        <title>Single-cell RNA sequencing provides a high-resolution roadmap for understanding the multicellular compartmentation of specialized metabolism.</title>
        <authorList>
            <person name="Sun S."/>
            <person name="Shen X."/>
            <person name="Li Y."/>
            <person name="Li Y."/>
            <person name="Wang S."/>
            <person name="Li R."/>
            <person name="Zhang H."/>
            <person name="Shen G."/>
            <person name="Guo B."/>
            <person name="Wei J."/>
            <person name="Xu J."/>
            <person name="St-Pierre B."/>
            <person name="Chen S."/>
            <person name="Sun C."/>
        </authorList>
    </citation>
    <scope>NUCLEOTIDE SEQUENCE [LARGE SCALE GENOMIC DNA]</scope>
</reference>
<sequence length="164" mass="19053">MCFNLIFLLNAAVISNEFSLVRTIVASEEDAFNLYNDYAFRLGFSACKDKQMFKEGSSMKHLKQFNCCKQEKKYDKGKGESSYAEVDILTDCKATIEFHLNDEGGWTFSRYNVSHNHRLCVANQMHFMRSQRGVTKDNTGYLQELKDSGVMWNDLQEHKISFRK</sequence>
<evidence type="ECO:0000313" key="2">
    <source>
        <dbReference type="Proteomes" id="UP001060085"/>
    </source>
</evidence>
<dbReference type="EMBL" id="CM044708">
    <property type="protein sequence ID" value="KAI5649744.1"/>
    <property type="molecule type" value="Genomic_DNA"/>
</dbReference>
<proteinExistence type="predicted"/>
<accession>A0ACB9ZPW4</accession>